<keyword evidence="2" id="KW-1185">Reference proteome</keyword>
<sequence length="601" mass="67482">MDKLTDDVLQTILDWVEDRATLHTLLSVSRCFYACTEPRLYSSVEFIAKPQTALRPRFHKFQRRIASNSYLASKVKKFTIDLADSNNPPEDFSLHDTLRYLVGLKDLRLKICINSDISITALTKVHCPFFLTKFVWQNPRAGLQALVPFLESQPFIEHLHLVLTTTTINLSPEALPRLKELVVPSSMAMNILPGRKVTHLSLMLVSDNSSFDHAPSLAMEEALAHIEFLGCFASKAEYLLPGIRLMHKLRWLQIMFPAQSNADMLDLLRVVRDRATNLTYMQLSAFFMGSLKGLTTQILESVPPACLVDIGRQGNVVFDRYCAGKHISSVSEDVAPTEREWWWSEAKLRHVLTPLSHLPGRSSDVPTNNHRWSEIIPPDTALTFAVIWDPEDGLVVFSGAELLGSANYFPDSRPMSPSEPLDAQSQVITLKTLSSTHVLSETPRTLAFFRDTHRYLFAGSHSRLSLSKRARHGVRTQTSSTVGGADVYIRGSLLSRAHDGYPCLDRFEQDFEVGPFNTPSVTDIEMRYNRAFSVFAAEHHLSSRFSITTTSTSSYISSAPKHPYFLGRCSLKGVHRIPSVATSAPGLHNDYGNVDERPMIH</sequence>
<evidence type="ECO:0000313" key="2">
    <source>
        <dbReference type="Proteomes" id="UP000623687"/>
    </source>
</evidence>
<accession>A0A8H6ZMN6</accession>
<name>A0A8H6ZMN6_PLEOS</name>
<evidence type="ECO:0000313" key="1">
    <source>
        <dbReference type="EMBL" id="KAF7422599.1"/>
    </source>
</evidence>
<organism evidence="1 2">
    <name type="scientific">Pleurotus ostreatus</name>
    <name type="common">Oyster mushroom</name>
    <name type="synonym">White-rot fungus</name>
    <dbReference type="NCBI Taxonomy" id="5322"/>
    <lineage>
        <taxon>Eukaryota</taxon>
        <taxon>Fungi</taxon>
        <taxon>Dikarya</taxon>
        <taxon>Basidiomycota</taxon>
        <taxon>Agaricomycotina</taxon>
        <taxon>Agaricomycetes</taxon>
        <taxon>Agaricomycetidae</taxon>
        <taxon>Agaricales</taxon>
        <taxon>Pleurotineae</taxon>
        <taxon>Pleurotaceae</taxon>
        <taxon>Pleurotus</taxon>
    </lineage>
</organism>
<dbReference type="EMBL" id="JACETU010000008">
    <property type="protein sequence ID" value="KAF7422599.1"/>
    <property type="molecule type" value="Genomic_DNA"/>
</dbReference>
<proteinExistence type="predicted"/>
<protein>
    <submittedName>
        <fullName evidence="1">Uncharacterized protein</fullName>
    </submittedName>
</protein>
<reference evidence="1" key="1">
    <citation type="submission" date="2019-07" db="EMBL/GenBank/DDBJ databases">
        <authorList>
            <person name="Palmer J.M."/>
        </authorList>
    </citation>
    <scope>NUCLEOTIDE SEQUENCE</scope>
    <source>
        <strain evidence="1">PC9</strain>
    </source>
</reference>
<dbReference type="OrthoDB" id="3226552at2759"/>
<comment type="caution">
    <text evidence="1">The sequence shown here is derived from an EMBL/GenBank/DDBJ whole genome shotgun (WGS) entry which is preliminary data.</text>
</comment>
<dbReference type="Proteomes" id="UP000623687">
    <property type="component" value="Unassembled WGS sequence"/>
</dbReference>
<dbReference type="AlphaFoldDB" id="A0A8H6ZMN6"/>
<gene>
    <name evidence="1" type="ORF">PC9H_010755</name>
</gene>
<dbReference type="VEuPathDB" id="FungiDB:PC9H_010755"/>
<dbReference type="RefSeq" id="XP_036627631.1">
    <property type="nucleotide sequence ID" value="XM_036780248.1"/>
</dbReference>
<dbReference type="GeneID" id="59380573"/>